<evidence type="ECO:0000256" key="1">
    <source>
        <dbReference type="SAM" id="MobiDB-lite"/>
    </source>
</evidence>
<sequence length="275" mass="30725">MTVAQKLEKASGIFFFTGFLLSKLQYIPFPLAAAAFRFISLGVYLLAYLSWLTASVLHPDHREHHLKWYGFAQIKEQFMLSSFIGFTATIISVAAVFLPALLPPAAWLFLLGNIIWTIGEIHKLKNPPQPHDKSSYSRQEAYVSYAITSSVMTLVTAASATLIFLFPPAAIPITIFSLIICTGMGALAFEFWLKSTFSDLTQDEINDSYAQMGDSLGPSDSLELTEAPEPGYWKSLNWRSEKTKNHLSPESSDLLEEQEYQDSQREFGSCCNTPL</sequence>
<dbReference type="RefSeq" id="WP_010653834.1">
    <property type="nucleotide sequence ID" value="NZ_JAPHOO010000001.1"/>
</dbReference>
<evidence type="ECO:0000313" key="4">
    <source>
        <dbReference type="Proteomes" id="UP000254554"/>
    </source>
</evidence>
<keyword evidence="2" id="KW-1133">Transmembrane helix</keyword>
<keyword evidence="2" id="KW-0812">Transmembrane</keyword>
<dbReference type="OrthoDB" id="5651454at2"/>
<feature type="region of interest" description="Disordered" evidence="1">
    <location>
        <begin position="244"/>
        <end position="275"/>
    </location>
</feature>
<dbReference type="EMBL" id="UGGT01000001">
    <property type="protein sequence ID" value="STO21560.1"/>
    <property type="molecule type" value="Genomic_DNA"/>
</dbReference>
<evidence type="ECO:0000256" key="2">
    <source>
        <dbReference type="SAM" id="Phobius"/>
    </source>
</evidence>
<accession>A0A377GAR2</accession>
<feature type="transmembrane region" description="Helical" evidence="2">
    <location>
        <begin position="35"/>
        <end position="57"/>
    </location>
</feature>
<dbReference type="GeneID" id="93291809"/>
<dbReference type="AlphaFoldDB" id="A0A377GAR2"/>
<protein>
    <submittedName>
        <fullName evidence="3">Uncharacterized protein</fullName>
    </submittedName>
</protein>
<keyword evidence="2" id="KW-0472">Membrane</keyword>
<evidence type="ECO:0000313" key="3">
    <source>
        <dbReference type="EMBL" id="STO21560.1"/>
    </source>
</evidence>
<proteinExistence type="predicted"/>
<organism evidence="3 4">
    <name type="scientific">Fluoribacter dumoffii</name>
    <dbReference type="NCBI Taxonomy" id="463"/>
    <lineage>
        <taxon>Bacteria</taxon>
        <taxon>Pseudomonadati</taxon>
        <taxon>Pseudomonadota</taxon>
        <taxon>Gammaproteobacteria</taxon>
        <taxon>Legionellales</taxon>
        <taxon>Legionellaceae</taxon>
        <taxon>Fluoribacter</taxon>
    </lineage>
</organism>
<keyword evidence="4" id="KW-1185">Reference proteome</keyword>
<feature type="transmembrane region" description="Helical" evidence="2">
    <location>
        <begin position="142"/>
        <end position="165"/>
    </location>
</feature>
<dbReference type="Proteomes" id="UP000254554">
    <property type="component" value="Unassembled WGS sequence"/>
</dbReference>
<feature type="transmembrane region" description="Helical" evidence="2">
    <location>
        <begin position="12"/>
        <end position="29"/>
    </location>
</feature>
<gene>
    <name evidence="3" type="ORF">NCTC11370_01628</name>
</gene>
<reference evidence="3 4" key="1">
    <citation type="submission" date="2018-06" db="EMBL/GenBank/DDBJ databases">
        <authorList>
            <consortium name="Pathogen Informatics"/>
            <person name="Doyle S."/>
        </authorList>
    </citation>
    <scope>NUCLEOTIDE SEQUENCE [LARGE SCALE GENOMIC DNA]</scope>
    <source>
        <strain evidence="3 4">NCTC11370</strain>
    </source>
</reference>
<name>A0A377GAR2_9GAMM</name>
<feature type="transmembrane region" description="Helical" evidence="2">
    <location>
        <begin position="171"/>
        <end position="193"/>
    </location>
</feature>
<dbReference type="STRING" id="1094715.GCA_000236165_00796"/>
<feature type="transmembrane region" description="Helical" evidence="2">
    <location>
        <begin position="78"/>
        <end position="98"/>
    </location>
</feature>
<feature type="transmembrane region" description="Helical" evidence="2">
    <location>
        <begin position="104"/>
        <end position="121"/>
    </location>
</feature>